<proteinExistence type="predicted"/>
<sequence>MAHHPLPPVAPVGDRRDGRPIFPILGASPDDPSNEQDPTDQPPAVTQEALSKLLAREKSQGGRAALKKLAGDLGFADTEALSAYISERRAADDAALTEVQRREQAADQALAAAKTREQAAEAALCSARLRAALAGQGATGDDLADAERLISLPDDADDQAVSDAVAVLKERRKELFGQPAAAPPAPGGAPAGGPPPRGAGAATPGSVGLAMAKRRGYVTE</sequence>
<organism evidence="2 3">
    <name type="scientific">Kitasatospora atroaurantiaca</name>
    <dbReference type="NCBI Taxonomy" id="285545"/>
    <lineage>
        <taxon>Bacteria</taxon>
        <taxon>Bacillati</taxon>
        <taxon>Actinomycetota</taxon>
        <taxon>Actinomycetes</taxon>
        <taxon>Kitasatosporales</taxon>
        <taxon>Streptomycetaceae</taxon>
        <taxon>Kitasatospora</taxon>
    </lineage>
</organism>
<name>A0A561EMZ3_9ACTN</name>
<accession>A0A561EMZ3</accession>
<feature type="region of interest" description="Disordered" evidence="1">
    <location>
        <begin position="175"/>
        <end position="209"/>
    </location>
</feature>
<feature type="region of interest" description="Disordered" evidence="1">
    <location>
        <begin position="1"/>
        <end position="44"/>
    </location>
</feature>
<gene>
    <name evidence="2" type="ORF">FB465_1989</name>
</gene>
<feature type="compositionally biased region" description="Pro residues" evidence="1">
    <location>
        <begin position="1"/>
        <end position="10"/>
    </location>
</feature>
<dbReference type="Proteomes" id="UP000318416">
    <property type="component" value="Unassembled WGS sequence"/>
</dbReference>
<evidence type="ECO:0000256" key="1">
    <source>
        <dbReference type="SAM" id="MobiDB-lite"/>
    </source>
</evidence>
<evidence type="ECO:0000313" key="2">
    <source>
        <dbReference type="EMBL" id="TWE16993.1"/>
    </source>
</evidence>
<comment type="caution">
    <text evidence="2">The sequence shown here is derived from an EMBL/GenBank/DDBJ whole genome shotgun (WGS) entry which is preliminary data.</text>
</comment>
<dbReference type="EMBL" id="VIVR01000001">
    <property type="protein sequence ID" value="TWE16993.1"/>
    <property type="molecule type" value="Genomic_DNA"/>
</dbReference>
<feature type="region of interest" description="Disordered" evidence="1">
    <location>
        <begin position="92"/>
        <end position="111"/>
    </location>
</feature>
<dbReference type="RefSeq" id="WP_145789495.1">
    <property type="nucleotide sequence ID" value="NZ_BAAABR010000054.1"/>
</dbReference>
<feature type="compositionally biased region" description="Pro residues" evidence="1">
    <location>
        <begin position="181"/>
        <end position="197"/>
    </location>
</feature>
<keyword evidence="3" id="KW-1185">Reference proteome</keyword>
<evidence type="ECO:0000313" key="3">
    <source>
        <dbReference type="Proteomes" id="UP000318416"/>
    </source>
</evidence>
<protein>
    <recommendedName>
        <fullName evidence="4">Minor structural protein GP20</fullName>
    </recommendedName>
</protein>
<dbReference type="OrthoDB" id="4324404at2"/>
<dbReference type="AlphaFoldDB" id="A0A561EMZ3"/>
<reference evidence="2 3" key="1">
    <citation type="submission" date="2019-06" db="EMBL/GenBank/DDBJ databases">
        <title>Sequencing the genomes of 1000 actinobacteria strains.</title>
        <authorList>
            <person name="Klenk H.-P."/>
        </authorList>
    </citation>
    <scope>NUCLEOTIDE SEQUENCE [LARGE SCALE GENOMIC DNA]</scope>
    <source>
        <strain evidence="2 3">DSM 41649</strain>
    </source>
</reference>
<evidence type="ECO:0008006" key="4">
    <source>
        <dbReference type="Google" id="ProtNLM"/>
    </source>
</evidence>